<evidence type="ECO:0000256" key="8">
    <source>
        <dbReference type="ARBA" id="ARBA00022968"/>
    </source>
</evidence>
<evidence type="ECO:0000256" key="10">
    <source>
        <dbReference type="ARBA" id="ARBA00023136"/>
    </source>
</evidence>
<evidence type="ECO:0000256" key="12">
    <source>
        <dbReference type="ARBA" id="ARBA00037847"/>
    </source>
</evidence>
<evidence type="ECO:0000313" key="19">
    <source>
        <dbReference type="RefSeq" id="XP_013401920.1"/>
    </source>
</evidence>
<dbReference type="GO" id="GO:0047464">
    <property type="term" value="F:heparosan-N-sulfate-glucuronate 5-epimerase activity"/>
    <property type="evidence" value="ECO:0007669"/>
    <property type="project" value="UniProtKB-EC"/>
</dbReference>
<proteinExistence type="inferred from homology"/>
<dbReference type="GO" id="GO:0005794">
    <property type="term" value="C:Golgi apparatus"/>
    <property type="evidence" value="ECO:0007669"/>
    <property type="project" value="TreeGrafter"/>
</dbReference>
<name>A0A1S3IUN6_LINAN</name>
<comment type="catalytic activity">
    <reaction evidence="1">
        <text>[heparosan-N-sulfate](n) = [heparan-N-sulfate](n)</text>
        <dbReference type="Rhea" id="RHEA:20197"/>
        <dbReference type="Rhea" id="RHEA-COMP:9556"/>
        <dbReference type="Rhea" id="RHEA-COMP:9557"/>
        <dbReference type="ChEBI" id="CHEBI:58041"/>
        <dbReference type="ChEBI" id="CHEBI:58287"/>
        <dbReference type="EC" id="5.1.3.17"/>
    </reaction>
</comment>
<evidence type="ECO:0000256" key="5">
    <source>
        <dbReference type="ARBA" id="ARBA00005584"/>
    </source>
</evidence>
<feature type="domain" description="D-glucuronyl C5-epimerase beta-sandwich" evidence="15">
    <location>
        <begin position="274"/>
        <end position="396"/>
    </location>
</feature>
<evidence type="ECO:0000313" key="18">
    <source>
        <dbReference type="RefSeq" id="XP_013401919.1"/>
    </source>
</evidence>
<dbReference type="Pfam" id="PF21174">
    <property type="entry name" value="Glce_b_sandwich"/>
    <property type="match status" value="1"/>
</dbReference>
<evidence type="ECO:0000256" key="11">
    <source>
        <dbReference type="ARBA" id="ARBA00023235"/>
    </source>
</evidence>
<keyword evidence="10" id="KW-0472">Membrane</keyword>
<dbReference type="InterPro" id="IPR010598">
    <property type="entry name" value="C5-epim_C"/>
</dbReference>
<keyword evidence="8" id="KW-0735">Signal-anchor</keyword>
<feature type="domain" description="D-glucuronyl C5-epimerase C-terminal" evidence="14">
    <location>
        <begin position="424"/>
        <end position="612"/>
    </location>
</feature>
<dbReference type="Proteomes" id="UP000085678">
    <property type="component" value="Unplaced"/>
</dbReference>
<evidence type="ECO:0000313" key="16">
    <source>
        <dbReference type="Proteomes" id="UP000085678"/>
    </source>
</evidence>
<dbReference type="RefSeq" id="XP_013401920.1">
    <property type="nucleotide sequence ID" value="XM_013546466.1"/>
</dbReference>
<dbReference type="GeneID" id="106167628"/>
<comment type="pathway">
    <text evidence="3">Glycan metabolism; heparin biosynthesis.</text>
</comment>
<keyword evidence="7" id="KW-0812">Transmembrane</keyword>
<comment type="similarity">
    <text evidence="5">Belongs to the D-glucuronyl C5-epimerase family.</text>
</comment>
<organism evidence="16 19">
    <name type="scientific">Lingula anatina</name>
    <name type="common">Brachiopod</name>
    <name type="synonym">Lingula unguis</name>
    <dbReference type="NCBI Taxonomy" id="7574"/>
    <lineage>
        <taxon>Eukaryota</taxon>
        <taxon>Metazoa</taxon>
        <taxon>Spiralia</taxon>
        <taxon>Lophotrochozoa</taxon>
        <taxon>Brachiopoda</taxon>
        <taxon>Linguliformea</taxon>
        <taxon>Lingulata</taxon>
        <taxon>Lingulida</taxon>
        <taxon>Linguloidea</taxon>
        <taxon>Lingulidae</taxon>
        <taxon>Lingula</taxon>
    </lineage>
</organism>
<reference evidence="17 18" key="1">
    <citation type="submission" date="2025-04" db="UniProtKB">
        <authorList>
            <consortium name="RefSeq"/>
        </authorList>
    </citation>
    <scope>IDENTIFICATION</scope>
    <source>
        <tissue evidence="17 18">Gonads</tissue>
    </source>
</reference>
<evidence type="ECO:0000256" key="1">
    <source>
        <dbReference type="ARBA" id="ARBA00000434"/>
    </source>
</evidence>
<dbReference type="EC" id="5.1.3.17" evidence="6"/>
<evidence type="ECO:0000259" key="15">
    <source>
        <dbReference type="Pfam" id="PF21174"/>
    </source>
</evidence>
<dbReference type="Pfam" id="PF06662">
    <property type="entry name" value="C5-epim_C"/>
    <property type="match status" value="1"/>
</dbReference>
<evidence type="ECO:0000313" key="17">
    <source>
        <dbReference type="RefSeq" id="XP_013401918.1"/>
    </source>
</evidence>
<dbReference type="PANTHER" id="PTHR13174:SF3">
    <property type="entry name" value="D-GLUCURONYL C5-EPIMERASE"/>
    <property type="match status" value="1"/>
</dbReference>
<evidence type="ECO:0000256" key="7">
    <source>
        <dbReference type="ARBA" id="ARBA00022692"/>
    </source>
</evidence>
<keyword evidence="16" id="KW-1185">Reference proteome</keyword>
<dbReference type="RefSeq" id="XP_013401919.1">
    <property type="nucleotide sequence ID" value="XM_013546465.1"/>
</dbReference>
<evidence type="ECO:0000256" key="3">
    <source>
        <dbReference type="ARBA" id="ARBA00004841"/>
    </source>
</evidence>
<keyword evidence="9" id="KW-1133">Transmembrane helix</keyword>
<dbReference type="AlphaFoldDB" id="A0A1S3IUN6"/>
<dbReference type="GO" id="GO:0015012">
    <property type="term" value="P:heparan sulfate proteoglycan biosynthetic process"/>
    <property type="evidence" value="ECO:0007669"/>
    <property type="project" value="InterPro"/>
</dbReference>
<dbReference type="KEGG" id="lak:106167628"/>
<sequence>MSDAMRLSSLNRFRHPAIRFALPVLSIVALLVSFHMCWNKCSDRAVHSPTGHQDDNFYREDRPIGQDEIYDENSEHLNSNDLGKGQGQHKSKPVDEVEEEEDGGRSQKTYKAIQCHINEDYNIPCRKEDKEVYVPFSFVQNYFEITGSVQQQEDGGEVLNWLHSYSEIKQLREKYSTKGVFMHFDHYNVEVRDRVKCVSGMDGVPVSTQWGPQGYYYPIQIAQFGLSHYSKFLIDTEKASVTQRLKDGQVNRELWEVPGGATVHSVEDDDRGGQVVEFKNTESFSKPGIFFSLDETADFVLTFDLKFEHNGSLTVEVMTKGRSKQKLFLTYTCSNVFIAASGNNIYHGIGADKCRTWRTFTRDIVTDVQKGAKILWKKKYTKKHISNIVGLYLRGHGWIDNISTSSSAHMAQFFAAADWMLKAQDEEGGWPIMVTRRIADGTVELPPGWYSAMAQGHAMSTLTRAFLRSKDQKYLDAAIRGLKPFDVKSKDHGVLAIFMDKYAWYEEYPTTPSLFVLNGFIYSLLGLYDLKSVAPDNSDVQRLYSQGLTSLKAMLPLYDTGSGTTYDLRHVTMSRPPNRARWDYHTTHITQLLVLASIEDDPIFATMAKRWTEYTKGKRSPHN</sequence>
<accession>A0A1S3IUN6</accession>
<dbReference type="RefSeq" id="XP_013401918.1">
    <property type="nucleotide sequence ID" value="XM_013546464.1"/>
</dbReference>
<evidence type="ECO:0000256" key="6">
    <source>
        <dbReference type="ARBA" id="ARBA00012087"/>
    </source>
</evidence>
<dbReference type="PANTHER" id="PTHR13174">
    <property type="entry name" value="D-GLUCURONYL C5-EPIMERASE"/>
    <property type="match status" value="1"/>
</dbReference>
<dbReference type="STRING" id="7574.A0A1S3IUN6"/>
<dbReference type="InterPro" id="IPR039721">
    <property type="entry name" value="C5-epimerase"/>
</dbReference>
<evidence type="ECO:0000256" key="4">
    <source>
        <dbReference type="ARBA" id="ARBA00005093"/>
    </source>
</evidence>
<dbReference type="GO" id="GO:0030210">
    <property type="term" value="P:heparin proteoglycan biosynthetic process"/>
    <property type="evidence" value="ECO:0007669"/>
    <property type="project" value="UniProtKB-UniPathway"/>
</dbReference>
<evidence type="ECO:0000256" key="2">
    <source>
        <dbReference type="ARBA" id="ARBA00004606"/>
    </source>
</evidence>
<evidence type="ECO:0000259" key="14">
    <source>
        <dbReference type="Pfam" id="PF06662"/>
    </source>
</evidence>
<keyword evidence="11" id="KW-0413">Isomerase</keyword>
<dbReference type="InterPro" id="IPR059154">
    <property type="entry name" value="Glce_b_sandwich"/>
</dbReference>
<feature type="region of interest" description="Disordered" evidence="13">
    <location>
        <begin position="75"/>
        <end position="108"/>
    </location>
</feature>
<comment type="subcellular location">
    <subcellularLocation>
        <location evidence="12">Endomembrane system</location>
        <topology evidence="12">Single-pass membrane protein</topology>
    </subcellularLocation>
    <subcellularLocation>
        <location evidence="2">Membrane</location>
        <topology evidence="2">Single-pass type II membrane protein</topology>
    </subcellularLocation>
</comment>
<comment type="pathway">
    <text evidence="4">Glycan metabolism; heparan sulfate biosynthesis.</text>
</comment>
<dbReference type="OMA" id="RGVFMYF"/>
<dbReference type="UniPathway" id="UPA00862"/>
<evidence type="ECO:0000256" key="9">
    <source>
        <dbReference type="ARBA" id="ARBA00022989"/>
    </source>
</evidence>
<gene>
    <name evidence="17 18 19" type="primary">LOC106167628</name>
</gene>
<dbReference type="OrthoDB" id="5914444at2759"/>
<evidence type="ECO:0000256" key="13">
    <source>
        <dbReference type="SAM" id="MobiDB-lite"/>
    </source>
</evidence>
<protein>
    <recommendedName>
        <fullName evidence="6">heparosan-N-sulfate-glucuronate 5-epimerase</fullName>
        <ecNumber evidence="6">5.1.3.17</ecNumber>
    </recommendedName>
</protein>